<dbReference type="AlphaFoldDB" id="W4LN55"/>
<dbReference type="Gene3D" id="1.10.4100.10">
    <property type="entry name" value="2-methylcitrate dehydratase PrpD"/>
    <property type="match status" value="1"/>
</dbReference>
<evidence type="ECO:0000313" key="5">
    <source>
        <dbReference type="Proteomes" id="UP000019141"/>
    </source>
</evidence>
<keyword evidence="5" id="KW-1185">Reference proteome</keyword>
<dbReference type="InterPro" id="IPR042183">
    <property type="entry name" value="MmgE/PrpD_sf_1"/>
</dbReference>
<comment type="similarity">
    <text evidence="1">Belongs to the PrpD family.</text>
</comment>
<name>W4LN55_ENTF1</name>
<sequence>MNATERIAHAIAETHFDHLSEEAITQSKRAMLDTIGVTLAGHQEEASQIITTWVQQNSPNTGAAILGTPILTSPALAALANGTLGHALDLMTSPPTCKGIPVSRFYPPSSRSHRRWAPAGRRP</sequence>
<dbReference type="EMBL" id="AZHW01000437">
    <property type="protein sequence ID" value="ETW99533.1"/>
    <property type="molecule type" value="Genomic_DNA"/>
</dbReference>
<dbReference type="HOGENOM" id="CLU_2011091_0_0_7"/>
<dbReference type="GO" id="GO:0016829">
    <property type="term" value="F:lyase activity"/>
    <property type="evidence" value="ECO:0007669"/>
    <property type="project" value="InterPro"/>
</dbReference>
<evidence type="ECO:0000259" key="3">
    <source>
        <dbReference type="Pfam" id="PF03972"/>
    </source>
</evidence>
<dbReference type="PANTHER" id="PTHR16943:SF8">
    <property type="entry name" value="2-METHYLCITRATE DEHYDRATASE"/>
    <property type="match status" value="1"/>
</dbReference>
<feature type="domain" description="MmgE/PrpD N-terminal" evidence="3">
    <location>
        <begin position="5"/>
        <end position="90"/>
    </location>
</feature>
<feature type="compositionally biased region" description="Basic residues" evidence="2">
    <location>
        <begin position="111"/>
        <end position="123"/>
    </location>
</feature>
<organism evidence="4 5">
    <name type="scientific">Entotheonella factor</name>
    <dbReference type="NCBI Taxonomy" id="1429438"/>
    <lineage>
        <taxon>Bacteria</taxon>
        <taxon>Pseudomonadati</taxon>
        <taxon>Nitrospinota/Tectimicrobiota group</taxon>
        <taxon>Candidatus Tectimicrobiota</taxon>
        <taxon>Candidatus Entotheonellia</taxon>
        <taxon>Candidatus Entotheonellales</taxon>
        <taxon>Candidatus Entotheonellaceae</taxon>
        <taxon>Candidatus Entotheonella</taxon>
    </lineage>
</organism>
<proteinExistence type="inferred from homology"/>
<evidence type="ECO:0000256" key="1">
    <source>
        <dbReference type="ARBA" id="ARBA00006174"/>
    </source>
</evidence>
<dbReference type="InterPro" id="IPR005656">
    <property type="entry name" value="MmgE_PrpD"/>
</dbReference>
<dbReference type="SUPFAM" id="SSF103378">
    <property type="entry name" value="2-methylcitrate dehydratase PrpD"/>
    <property type="match status" value="1"/>
</dbReference>
<evidence type="ECO:0000256" key="2">
    <source>
        <dbReference type="SAM" id="MobiDB-lite"/>
    </source>
</evidence>
<accession>W4LN55</accession>
<dbReference type="Proteomes" id="UP000019141">
    <property type="component" value="Unassembled WGS sequence"/>
</dbReference>
<dbReference type="InterPro" id="IPR045336">
    <property type="entry name" value="MmgE_PrpD_N"/>
</dbReference>
<protein>
    <recommendedName>
        <fullName evidence="3">MmgE/PrpD N-terminal domain-containing protein</fullName>
    </recommendedName>
</protein>
<reference evidence="4 5" key="1">
    <citation type="journal article" date="2014" name="Nature">
        <title>An environmental bacterial taxon with a large and distinct metabolic repertoire.</title>
        <authorList>
            <person name="Wilson M.C."/>
            <person name="Mori T."/>
            <person name="Ruckert C."/>
            <person name="Uria A.R."/>
            <person name="Helf M.J."/>
            <person name="Takada K."/>
            <person name="Gernert C."/>
            <person name="Steffens U.A."/>
            <person name="Heycke N."/>
            <person name="Schmitt S."/>
            <person name="Rinke C."/>
            <person name="Helfrich E.J."/>
            <person name="Brachmann A.O."/>
            <person name="Gurgui C."/>
            <person name="Wakimoto T."/>
            <person name="Kracht M."/>
            <person name="Crusemann M."/>
            <person name="Hentschel U."/>
            <person name="Abe I."/>
            <person name="Matsunaga S."/>
            <person name="Kalinowski J."/>
            <person name="Takeyama H."/>
            <person name="Piel J."/>
        </authorList>
    </citation>
    <scope>NUCLEOTIDE SEQUENCE [LARGE SCALE GENOMIC DNA]</scope>
    <source>
        <strain evidence="5">TSY1</strain>
    </source>
</reference>
<evidence type="ECO:0000313" key="4">
    <source>
        <dbReference type="EMBL" id="ETW99533.1"/>
    </source>
</evidence>
<dbReference type="Pfam" id="PF03972">
    <property type="entry name" value="MmgE_PrpD_N"/>
    <property type="match status" value="1"/>
</dbReference>
<dbReference type="InterPro" id="IPR036148">
    <property type="entry name" value="MmgE/PrpD_sf"/>
</dbReference>
<dbReference type="PANTHER" id="PTHR16943">
    <property type="entry name" value="2-METHYLCITRATE DEHYDRATASE-RELATED"/>
    <property type="match status" value="1"/>
</dbReference>
<comment type="caution">
    <text evidence="4">The sequence shown here is derived from an EMBL/GenBank/DDBJ whole genome shotgun (WGS) entry which is preliminary data.</text>
</comment>
<feature type="region of interest" description="Disordered" evidence="2">
    <location>
        <begin position="99"/>
        <end position="123"/>
    </location>
</feature>
<gene>
    <name evidence="4" type="ORF">ETSY1_14650</name>
</gene>